<keyword evidence="7" id="KW-1185">Reference proteome</keyword>
<comment type="caution">
    <text evidence="6">The sequence shown here is derived from an EMBL/GenBank/DDBJ whole genome shotgun (WGS) entry which is preliminary data.</text>
</comment>
<dbReference type="OrthoDB" id="5835829at2759"/>
<comment type="similarity">
    <text evidence="1 4">Belongs to the UDP-glycosyltransferase family.</text>
</comment>
<evidence type="ECO:0000256" key="3">
    <source>
        <dbReference type="ARBA" id="ARBA00022679"/>
    </source>
</evidence>
<dbReference type="CDD" id="cd03784">
    <property type="entry name" value="GT1_Gtf-like"/>
    <property type="match status" value="1"/>
</dbReference>
<dbReference type="Gene3D" id="3.40.50.2000">
    <property type="entry name" value="Glycogen Phosphorylase B"/>
    <property type="match status" value="2"/>
</dbReference>
<protein>
    <recommendedName>
        <fullName evidence="5">Glycosyltransferase</fullName>
        <ecNumber evidence="5">2.4.1.-</ecNumber>
    </recommendedName>
</protein>
<evidence type="ECO:0000313" key="6">
    <source>
        <dbReference type="EMBL" id="RXH90232.1"/>
    </source>
</evidence>
<dbReference type="Pfam" id="PF00201">
    <property type="entry name" value="UDPGT"/>
    <property type="match status" value="1"/>
</dbReference>
<dbReference type="Proteomes" id="UP000290289">
    <property type="component" value="Chromosome 9"/>
</dbReference>
<name>A0A498J8N9_MALDO</name>
<dbReference type="SMR" id="A0A498J8N9"/>
<sequence>MKRPAQLVVVPGPVIGHIVSAIEIAEQLVARDDQLFITVLVMKLPYDQPFTIADSSISHRINFVNLPEAQPDKQEAIPKHGSLIRILVENHKTHIRDAVVNLLSESDQSESMSRPRLAGFVLDFLCATLVDVADEFMVPSYAFFTSNASLLALLFHFQLLRDEGGIDITEFTRSSAELAVPSFINPCPAAVLPGTFADKEITESILNYTSRCRQIKGILVNTFLELDLHALHYLDFDDKIPPVYPVGPLLNLKRCDENKGSDIFRWLDDQPSLSVVFLCFGSMGSFSEAQVKEIACALEHSGQRFLWSLRRPPPKGKIAMPSDYADLNAVLPEGFLNRTAPIGKVIGWAPQAAILAHPAIGGFVSHCGWNSTLESLWNGVPIATWPMYAEQNLNAFQLVKELGLAVEIKLDYRKDSDVLVSAEDIERGIRQAMERDGDVRKRVKEMSEKSKKTLVEGGSSYSSLERFINQI</sequence>
<dbReference type="AlphaFoldDB" id="A0A498J8N9"/>
<dbReference type="EMBL" id="RDQH01000335">
    <property type="protein sequence ID" value="RXH90232.1"/>
    <property type="molecule type" value="Genomic_DNA"/>
</dbReference>
<keyword evidence="3 4" id="KW-0808">Transferase</keyword>
<keyword evidence="2 4" id="KW-0328">Glycosyltransferase</keyword>
<evidence type="ECO:0000256" key="4">
    <source>
        <dbReference type="RuleBase" id="RU003718"/>
    </source>
</evidence>
<evidence type="ECO:0000256" key="5">
    <source>
        <dbReference type="RuleBase" id="RU362057"/>
    </source>
</evidence>
<evidence type="ECO:0000256" key="1">
    <source>
        <dbReference type="ARBA" id="ARBA00009995"/>
    </source>
</evidence>
<dbReference type="GO" id="GO:0035251">
    <property type="term" value="F:UDP-glucosyltransferase activity"/>
    <property type="evidence" value="ECO:0007669"/>
    <property type="project" value="InterPro"/>
</dbReference>
<dbReference type="EC" id="2.4.1.-" evidence="5"/>
<dbReference type="FunFam" id="3.40.50.2000:FF:000056">
    <property type="entry name" value="Glycosyltransferase"/>
    <property type="match status" value="1"/>
</dbReference>
<proteinExistence type="inferred from homology"/>
<evidence type="ECO:0000313" key="7">
    <source>
        <dbReference type="Proteomes" id="UP000290289"/>
    </source>
</evidence>
<dbReference type="PROSITE" id="PS00375">
    <property type="entry name" value="UDPGT"/>
    <property type="match status" value="1"/>
</dbReference>
<dbReference type="InterPro" id="IPR002213">
    <property type="entry name" value="UDP_glucos_trans"/>
</dbReference>
<organism evidence="6 7">
    <name type="scientific">Malus domestica</name>
    <name type="common">Apple</name>
    <name type="synonym">Pyrus malus</name>
    <dbReference type="NCBI Taxonomy" id="3750"/>
    <lineage>
        <taxon>Eukaryota</taxon>
        <taxon>Viridiplantae</taxon>
        <taxon>Streptophyta</taxon>
        <taxon>Embryophyta</taxon>
        <taxon>Tracheophyta</taxon>
        <taxon>Spermatophyta</taxon>
        <taxon>Magnoliopsida</taxon>
        <taxon>eudicotyledons</taxon>
        <taxon>Gunneridae</taxon>
        <taxon>Pentapetalae</taxon>
        <taxon>rosids</taxon>
        <taxon>fabids</taxon>
        <taxon>Rosales</taxon>
        <taxon>Rosaceae</taxon>
        <taxon>Amygdaloideae</taxon>
        <taxon>Maleae</taxon>
        <taxon>Malus</taxon>
    </lineage>
</organism>
<gene>
    <name evidence="6" type="ORF">DVH24_032589</name>
</gene>
<dbReference type="PANTHER" id="PTHR48048">
    <property type="entry name" value="GLYCOSYLTRANSFERASE"/>
    <property type="match status" value="1"/>
</dbReference>
<dbReference type="InterPro" id="IPR050481">
    <property type="entry name" value="UDP-glycosyltransf_plant"/>
</dbReference>
<evidence type="ECO:0000256" key="2">
    <source>
        <dbReference type="ARBA" id="ARBA00022676"/>
    </source>
</evidence>
<reference evidence="6 7" key="1">
    <citation type="submission" date="2018-10" db="EMBL/GenBank/DDBJ databases">
        <title>A high-quality apple genome assembly.</title>
        <authorList>
            <person name="Hu J."/>
        </authorList>
    </citation>
    <scope>NUCLEOTIDE SEQUENCE [LARGE SCALE GENOMIC DNA]</scope>
    <source>
        <strain evidence="7">cv. HFTH1</strain>
        <tissue evidence="6">Young leaf</tissue>
    </source>
</reference>
<dbReference type="SUPFAM" id="SSF53756">
    <property type="entry name" value="UDP-Glycosyltransferase/glycogen phosphorylase"/>
    <property type="match status" value="1"/>
</dbReference>
<accession>A0A498J8N9</accession>
<dbReference type="InterPro" id="IPR035595">
    <property type="entry name" value="UDP_glycos_trans_CS"/>
</dbReference>
<dbReference type="PANTHER" id="PTHR48048:SF45">
    <property type="entry name" value="GLYCOSYLTRANSFERASE"/>
    <property type="match status" value="1"/>
</dbReference>